<dbReference type="AlphaFoldDB" id="A0A229UQX9"/>
<evidence type="ECO:0008006" key="3">
    <source>
        <dbReference type="Google" id="ProtNLM"/>
    </source>
</evidence>
<evidence type="ECO:0000313" key="2">
    <source>
        <dbReference type="Proteomes" id="UP000215509"/>
    </source>
</evidence>
<gene>
    <name evidence="1" type="ORF">CF651_14160</name>
</gene>
<protein>
    <recommendedName>
        <fullName evidence="3">Hydrolase</fullName>
    </recommendedName>
</protein>
<proteinExistence type="predicted"/>
<reference evidence="1 2" key="1">
    <citation type="submission" date="2017-07" db="EMBL/GenBank/DDBJ databases">
        <title>Genome sequencing and assembly of Paenibacillus rigui.</title>
        <authorList>
            <person name="Mayilraj S."/>
        </authorList>
    </citation>
    <scope>NUCLEOTIDE SEQUENCE [LARGE SCALE GENOMIC DNA]</scope>
    <source>
        <strain evidence="1 2">JCM 16352</strain>
    </source>
</reference>
<accession>A0A229UQX9</accession>
<dbReference type="OrthoDB" id="2706506at2"/>
<dbReference type="EMBL" id="NMQW01000019">
    <property type="protein sequence ID" value="OXM85713.1"/>
    <property type="molecule type" value="Genomic_DNA"/>
</dbReference>
<evidence type="ECO:0000313" key="1">
    <source>
        <dbReference type="EMBL" id="OXM85713.1"/>
    </source>
</evidence>
<dbReference type="RefSeq" id="WP_094015518.1">
    <property type="nucleotide sequence ID" value="NZ_NMQW01000019.1"/>
</dbReference>
<organism evidence="1 2">
    <name type="scientific">Paenibacillus rigui</name>
    <dbReference type="NCBI Taxonomy" id="554312"/>
    <lineage>
        <taxon>Bacteria</taxon>
        <taxon>Bacillati</taxon>
        <taxon>Bacillota</taxon>
        <taxon>Bacilli</taxon>
        <taxon>Bacillales</taxon>
        <taxon>Paenibacillaceae</taxon>
        <taxon>Paenibacillus</taxon>
    </lineage>
</organism>
<dbReference type="Proteomes" id="UP000215509">
    <property type="component" value="Unassembled WGS sequence"/>
</dbReference>
<sequence length="107" mass="12401">MDKRTYYVSVQGKTIMYNQGDAAYEFEIEATEEEVDTLRELFEEMEDFEEGTFIRSHVLAIPYHHDRDNDGADYALKSIYALLSQLGTPETKEQISKIDLDHIGSWS</sequence>
<name>A0A229UQX9_9BACL</name>
<keyword evidence="2" id="KW-1185">Reference proteome</keyword>
<comment type="caution">
    <text evidence="1">The sequence shown here is derived from an EMBL/GenBank/DDBJ whole genome shotgun (WGS) entry which is preliminary data.</text>
</comment>